<protein>
    <submittedName>
        <fullName evidence="1">Uncharacterized protein</fullName>
    </submittedName>
</protein>
<dbReference type="RefSeq" id="WP_344111082.1">
    <property type="nucleotide sequence ID" value="NZ_BAAANE010000004.1"/>
</dbReference>
<dbReference type="EMBL" id="BAAANE010000004">
    <property type="protein sequence ID" value="GAA1633936.1"/>
    <property type="molecule type" value="Genomic_DNA"/>
</dbReference>
<name>A0ABN2F7B8_9ACTN</name>
<sequence>MFTNESVKAEVTYRRERLARDYARSTRRTGAARRHLVHLFTKNV</sequence>
<evidence type="ECO:0000313" key="1">
    <source>
        <dbReference type="EMBL" id="GAA1633936.1"/>
    </source>
</evidence>
<reference evidence="1 2" key="1">
    <citation type="journal article" date="2019" name="Int. J. Syst. Evol. Microbiol.">
        <title>The Global Catalogue of Microorganisms (GCM) 10K type strain sequencing project: providing services to taxonomists for standard genome sequencing and annotation.</title>
        <authorList>
            <consortium name="The Broad Institute Genomics Platform"/>
            <consortium name="The Broad Institute Genome Sequencing Center for Infectious Disease"/>
            <person name="Wu L."/>
            <person name="Ma J."/>
        </authorList>
    </citation>
    <scope>NUCLEOTIDE SEQUENCE [LARGE SCALE GENOMIC DNA]</scope>
    <source>
        <strain evidence="1 2">JCM 14306</strain>
    </source>
</reference>
<dbReference type="Proteomes" id="UP001501319">
    <property type="component" value="Unassembled WGS sequence"/>
</dbReference>
<comment type="caution">
    <text evidence="1">The sequence shown here is derived from an EMBL/GenBank/DDBJ whole genome shotgun (WGS) entry which is preliminary data.</text>
</comment>
<accession>A0ABN2F7B8</accession>
<evidence type="ECO:0000313" key="2">
    <source>
        <dbReference type="Proteomes" id="UP001501319"/>
    </source>
</evidence>
<keyword evidence="2" id="KW-1185">Reference proteome</keyword>
<gene>
    <name evidence="1" type="ORF">GCM10009744_23200</name>
</gene>
<proteinExistence type="predicted"/>
<organism evidence="1 2">
    <name type="scientific">Kribbella alba</name>
    <dbReference type="NCBI Taxonomy" id="190197"/>
    <lineage>
        <taxon>Bacteria</taxon>
        <taxon>Bacillati</taxon>
        <taxon>Actinomycetota</taxon>
        <taxon>Actinomycetes</taxon>
        <taxon>Propionibacteriales</taxon>
        <taxon>Kribbellaceae</taxon>
        <taxon>Kribbella</taxon>
    </lineage>
</organism>